<feature type="domain" description="CCHC-type" evidence="3">
    <location>
        <begin position="102"/>
        <end position="116"/>
    </location>
</feature>
<evidence type="ECO:0000259" key="3">
    <source>
        <dbReference type="PROSITE" id="PS50158"/>
    </source>
</evidence>
<dbReference type="GO" id="GO:0003676">
    <property type="term" value="F:nucleic acid binding"/>
    <property type="evidence" value="ECO:0007669"/>
    <property type="project" value="InterPro"/>
</dbReference>
<evidence type="ECO:0000313" key="5">
    <source>
        <dbReference type="EMBL" id="CAF3900781.1"/>
    </source>
</evidence>
<dbReference type="GO" id="GO:0008270">
    <property type="term" value="F:zinc ion binding"/>
    <property type="evidence" value="ECO:0007669"/>
    <property type="project" value="UniProtKB-KW"/>
</dbReference>
<feature type="domain" description="CCHC-type" evidence="3">
    <location>
        <begin position="193"/>
        <end position="206"/>
    </location>
</feature>
<dbReference type="SUPFAM" id="SSF57756">
    <property type="entry name" value="Retrovirus zinc finger-like domains"/>
    <property type="match status" value="2"/>
</dbReference>
<name>A0A819HMJ6_9BILA</name>
<dbReference type="InterPro" id="IPR036875">
    <property type="entry name" value="Znf_CCHC_sf"/>
</dbReference>
<evidence type="ECO:0000313" key="6">
    <source>
        <dbReference type="Proteomes" id="UP000663868"/>
    </source>
</evidence>
<dbReference type="EMBL" id="CAJOBB010001768">
    <property type="protein sequence ID" value="CAF3900781.1"/>
    <property type="molecule type" value="Genomic_DNA"/>
</dbReference>
<dbReference type="InterPro" id="IPR001878">
    <property type="entry name" value="Znf_CCHC"/>
</dbReference>
<comment type="caution">
    <text evidence="5">The sequence shown here is derived from an EMBL/GenBank/DDBJ whole genome shotgun (WGS) entry which is preliminary data.</text>
</comment>
<proteinExistence type="predicted"/>
<evidence type="ECO:0000313" key="4">
    <source>
        <dbReference type="EMBL" id="CAF1397510.1"/>
    </source>
</evidence>
<dbReference type="Proteomes" id="UP000663860">
    <property type="component" value="Unassembled WGS sequence"/>
</dbReference>
<dbReference type="InterPro" id="IPR051714">
    <property type="entry name" value="Znf_CCHC_NABP"/>
</dbReference>
<keyword evidence="1" id="KW-0862">Zinc</keyword>
<evidence type="ECO:0000256" key="1">
    <source>
        <dbReference type="PROSITE-ProRule" id="PRU00047"/>
    </source>
</evidence>
<keyword evidence="1" id="KW-0863">Zinc-finger</keyword>
<accession>A0A819HMJ6</accession>
<evidence type="ECO:0000256" key="2">
    <source>
        <dbReference type="SAM" id="MobiDB-lite"/>
    </source>
</evidence>
<feature type="region of interest" description="Disordered" evidence="2">
    <location>
        <begin position="114"/>
        <end position="154"/>
    </location>
</feature>
<dbReference type="PANTHER" id="PTHR23002">
    <property type="entry name" value="ZINC FINGER CCHC DOMAIN CONTAINING PROTEIN"/>
    <property type="match status" value="1"/>
</dbReference>
<organism evidence="5 6">
    <name type="scientific">Adineta steineri</name>
    <dbReference type="NCBI Taxonomy" id="433720"/>
    <lineage>
        <taxon>Eukaryota</taxon>
        <taxon>Metazoa</taxon>
        <taxon>Spiralia</taxon>
        <taxon>Gnathifera</taxon>
        <taxon>Rotifera</taxon>
        <taxon>Eurotatoria</taxon>
        <taxon>Bdelloidea</taxon>
        <taxon>Adinetida</taxon>
        <taxon>Adinetidae</taxon>
        <taxon>Adineta</taxon>
    </lineage>
</organism>
<reference evidence="5" key="1">
    <citation type="submission" date="2021-02" db="EMBL/GenBank/DDBJ databases">
        <authorList>
            <person name="Nowell W R."/>
        </authorList>
    </citation>
    <scope>NUCLEOTIDE SEQUENCE</scope>
</reference>
<dbReference type="PROSITE" id="PS50158">
    <property type="entry name" value="ZF_CCHC"/>
    <property type="match status" value="2"/>
</dbReference>
<dbReference type="SMART" id="SM00343">
    <property type="entry name" value="ZnF_C2HC"/>
    <property type="match status" value="2"/>
</dbReference>
<keyword evidence="1" id="KW-0479">Metal-binding</keyword>
<dbReference type="AlphaFoldDB" id="A0A819HMJ6"/>
<dbReference type="Pfam" id="PF00098">
    <property type="entry name" value="zf-CCHC"/>
    <property type="match status" value="2"/>
</dbReference>
<sequence length="229" mass="25108">MCEPFYYWMSPLSPNSALPDDKQINFTQCMNAINFIMKNMGISNFDCNTLPGKTRTTPTTGKTKPSFNITSLINVHDSSNATVSPIVTSGAAAATKTRSNLCYKCGQHGHIARECPHNNNNSRSGRRDEFRGGLDSYGDDSYGGRSGSYGGSGRGREYGGGSSYGRSANDFYLSNQSGRFRRNYSSYNNPMICYNCNQSGHISRDCIKPRSNNFGGGFQSGPSKFQSYI</sequence>
<protein>
    <recommendedName>
        <fullName evidence="3">CCHC-type domain-containing protein</fullName>
    </recommendedName>
</protein>
<dbReference type="Proteomes" id="UP000663868">
    <property type="component" value="Unassembled WGS sequence"/>
</dbReference>
<feature type="compositionally biased region" description="Gly residues" evidence="2">
    <location>
        <begin position="144"/>
        <end position="154"/>
    </location>
</feature>
<gene>
    <name evidence="4" type="ORF">IZO911_LOCUS39303</name>
    <name evidence="5" type="ORF">KXQ929_LOCUS22803</name>
</gene>
<dbReference type="Gene3D" id="4.10.60.10">
    <property type="entry name" value="Zinc finger, CCHC-type"/>
    <property type="match status" value="2"/>
</dbReference>
<dbReference type="EMBL" id="CAJNOE010001179">
    <property type="protein sequence ID" value="CAF1397510.1"/>
    <property type="molecule type" value="Genomic_DNA"/>
</dbReference>